<proteinExistence type="predicted"/>
<name>A0A2N6Q7M6_9BACT</name>
<sequence length="80" mass="8970">MWQRAAATIQAIRGRSTKKKIIQRNVQQPMLRAQTGRSSKKKITLQNVQQPMLRAQTGRSPKGNIAQGNTLGVSSLTNWR</sequence>
<gene>
    <name evidence="2" type="ORF">CJ232_02630</name>
</gene>
<evidence type="ECO:0000313" key="2">
    <source>
        <dbReference type="EMBL" id="PMC11004.1"/>
    </source>
</evidence>
<dbReference type="Proteomes" id="UP000235661">
    <property type="component" value="Unassembled WGS sequence"/>
</dbReference>
<evidence type="ECO:0000313" key="3">
    <source>
        <dbReference type="Proteomes" id="UP000235661"/>
    </source>
</evidence>
<reference evidence="2 3" key="1">
    <citation type="submission" date="2017-09" db="EMBL/GenBank/DDBJ databases">
        <title>Bacterial strain isolated from the female urinary microbiota.</title>
        <authorList>
            <person name="Thomas-White K."/>
            <person name="Kumar N."/>
            <person name="Forster S."/>
            <person name="Putonti C."/>
            <person name="Lawley T."/>
            <person name="Wolfe A.J."/>
        </authorList>
    </citation>
    <scope>NUCLEOTIDE SEQUENCE [LARGE SCALE GENOMIC DNA]</scope>
    <source>
        <strain evidence="2 3">UMB0818</strain>
    </source>
</reference>
<organism evidence="2 3">
    <name type="scientific">Hoylesella timonensis</name>
    <dbReference type="NCBI Taxonomy" id="386414"/>
    <lineage>
        <taxon>Bacteria</taxon>
        <taxon>Pseudomonadati</taxon>
        <taxon>Bacteroidota</taxon>
        <taxon>Bacteroidia</taxon>
        <taxon>Bacteroidales</taxon>
        <taxon>Prevotellaceae</taxon>
        <taxon>Hoylesella</taxon>
    </lineage>
</organism>
<accession>A0A2N6Q7M6</accession>
<dbReference type="EMBL" id="PNGI01000003">
    <property type="protein sequence ID" value="PMC11004.1"/>
    <property type="molecule type" value="Genomic_DNA"/>
</dbReference>
<dbReference type="AlphaFoldDB" id="A0A2N6Q7M6"/>
<feature type="compositionally biased region" description="Polar residues" evidence="1">
    <location>
        <begin position="66"/>
        <end position="80"/>
    </location>
</feature>
<feature type="region of interest" description="Disordered" evidence="1">
    <location>
        <begin position="32"/>
        <end position="80"/>
    </location>
</feature>
<evidence type="ECO:0000256" key="1">
    <source>
        <dbReference type="SAM" id="MobiDB-lite"/>
    </source>
</evidence>
<comment type="caution">
    <text evidence="2">The sequence shown here is derived from an EMBL/GenBank/DDBJ whole genome shotgun (WGS) entry which is preliminary data.</text>
</comment>
<feature type="non-terminal residue" evidence="2">
    <location>
        <position position="80"/>
    </location>
</feature>
<protein>
    <submittedName>
        <fullName evidence="2">Uncharacterized protein</fullName>
    </submittedName>
</protein>